<evidence type="ECO:0008006" key="3">
    <source>
        <dbReference type="Google" id="ProtNLM"/>
    </source>
</evidence>
<name>A0ABQ2XJ34_9BURK</name>
<reference evidence="2" key="1">
    <citation type="journal article" date="2019" name="Int. J. Syst. Evol. Microbiol.">
        <title>The Global Catalogue of Microorganisms (GCM) 10K type strain sequencing project: providing services to taxonomists for standard genome sequencing and annotation.</title>
        <authorList>
            <consortium name="The Broad Institute Genomics Platform"/>
            <consortium name="The Broad Institute Genome Sequencing Center for Infectious Disease"/>
            <person name="Wu L."/>
            <person name="Ma J."/>
        </authorList>
    </citation>
    <scope>NUCLEOTIDE SEQUENCE [LARGE SCALE GENOMIC DNA]</scope>
    <source>
        <strain evidence="2">KCTC 23916</strain>
    </source>
</reference>
<protein>
    <recommendedName>
        <fullName evidence="3">Lipoprotein</fullName>
    </recommendedName>
</protein>
<evidence type="ECO:0000313" key="2">
    <source>
        <dbReference type="Proteomes" id="UP000620127"/>
    </source>
</evidence>
<comment type="caution">
    <text evidence="1">The sequence shown here is derived from an EMBL/GenBank/DDBJ whole genome shotgun (WGS) entry which is preliminary data.</text>
</comment>
<evidence type="ECO:0000313" key="1">
    <source>
        <dbReference type="EMBL" id="GGX19636.1"/>
    </source>
</evidence>
<dbReference type="EMBL" id="BMYT01000004">
    <property type="protein sequence ID" value="GGX19636.1"/>
    <property type="molecule type" value="Genomic_DNA"/>
</dbReference>
<keyword evidence="2" id="KW-1185">Reference proteome</keyword>
<accession>A0ABQ2XJ34</accession>
<gene>
    <name evidence="1" type="ORF">GCM10011282_27340</name>
</gene>
<organism evidence="1 2">
    <name type="scientific">Undibacterium macrobrachii</name>
    <dbReference type="NCBI Taxonomy" id="1119058"/>
    <lineage>
        <taxon>Bacteria</taxon>
        <taxon>Pseudomonadati</taxon>
        <taxon>Pseudomonadota</taxon>
        <taxon>Betaproteobacteria</taxon>
        <taxon>Burkholderiales</taxon>
        <taxon>Oxalobacteraceae</taxon>
        <taxon>Undibacterium</taxon>
    </lineage>
</organism>
<sequence>MLATVLLLVNITSCKDHLPIEGTPEHYALHGVVNDGKTINEIRVFHPSATTSVHLRFSAGDWIGVTTQGWNDHPPVKIRKGYATLVFRDKAFDEKNGELVDLEKRDDMGVVGIHYQSSVYKWTPGIYGPESPTKLFERDIKEWGLRESLRKRGERIEGRIRYFPIDKTFHAKNAEPIWMDCNVGGTIETTGESPAGCHGYFQQRGLSVELYFDYRLMPRCREIYVAVSKDLDNILIED</sequence>
<dbReference type="Proteomes" id="UP000620127">
    <property type="component" value="Unassembled WGS sequence"/>
</dbReference>
<proteinExistence type="predicted"/>